<protein>
    <recommendedName>
        <fullName evidence="5">Conjugal transfer protein TraN</fullName>
    </recommendedName>
</protein>
<evidence type="ECO:0000256" key="2">
    <source>
        <dbReference type="SAM" id="SignalP"/>
    </source>
</evidence>
<feature type="chain" id="PRO_5012646695" description="Conjugal transfer protein TraN" evidence="2">
    <location>
        <begin position="33"/>
        <end position="787"/>
    </location>
</feature>
<proteinExistence type="predicted"/>
<comment type="caution">
    <text evidence="3">The sequence shown here is derived from an EMBL/GenBank/DDBJ whole genome shotgun (WGS) entry which is preliminary data.</text>
</comment>
<reference evidence="4" key="1">
    <citation type="submission" date="2017-05" db="EMBL/GenBank/DDBJ databases">
        <title>Improved OligoMM genomes.</title>
        <authorList>
            <person name="Garzetti D."/>
        </authorList>
    </citation>
    <scope>NUCLEOTIDE SEQUENCE [LARGE SCALE GENOMIC DNA]</scope>
    <source>
        <strain evidence="4">YL45</strain>
    </source>
</reference>
<dbReference type="EMBL" id="NHMP01000001">
    <property type="protein sequence ID" value="OXE51091.1"/>
    <property type="molecule type" value="Genomic_DNA"/>
</dbReference>
<evidence type="ECO:0000256" key="1">
    <source>
        <dbReference type="SAM" id="MobiDB-lite"/>
    </source>
</evidence>
<dbReference type="Proteomes" id="UP000214610">
    <property type="component" value="Unassembled WGS sequence"/>
</dbReference>
<dbReference type="Pfam" id="PF06986">
    <property type="entry name" value="F_T4SS_TraN"/>
    <property type="match status" value="5"/>
</dbReference>
<keyword evidence="2" id="KW-0732">Signal</keyword>
<evidence type="ECO:0008006" key="5">
    <source>
        <dbReference type="Google" id="ProtNLM"/>
    </source>
</evidence>
<gene>
    <name evidence="3" type="ORF">ADH67_02000</name>
</gene>
<feature type="signal peptide" evidence="2">
    <location>
        <begin position="1"/>
        <end position="32"/>
    </location>
</feature>
<sequence length="787" mass="85801">MDHVLRLGRELNCGVPMIKTFLSLLLSSLVFADIHAACADGEYVCVDGPGSKYVDGVEVYRECWNYQFRRSCNEAAEVNYCAALEQTPACKLVNKVCVSADLSGTCLRWEQRFSCSEEIPPEENVELLDYSHTVSSSEQNNQCQSFIDNKECYVAAQRCIEPGETRVINGVAVYKDCWRYERDYACASSGVSNSCQTLEAASGCTAVGDPVCIKEDETGCAQWQKTYRCVNTGLIEGPDITPDGSPTLPGFDTLSCQNATAGMSCTLQSSSCTEVGGIKIIDGVEIETDCWEQTQEYRCIETVNENSCEALEKIAACKEQSSKCIDKVGLRCYAMEKEILCQTNEAIDPGPAQEITSDIVISGLTWSETCQPLDNNPDCSVLNTVCTEPGGTKEINGELITKDCWKYETTYVCGASNGPSSNCTSLEQNKKCVKVDSVCLFEDDVGKCLTYSHIYKCEEKESSTVTEVICRLAECLDGLCGEPVPADKDFAWVLSILEVAREGAVYGDFDGNQFFKGESDKCSKKVLGFSCCDTKVKSGSSNSDAFGKALTFAGDATVEAIKYVGSPYVYDVLSASEATSGLLTALYGNASSGVYNPSLSFYGFGMTLQGGTMYFTFDPTSFAVTVAFQIAMDFLQCEPSEQALMLKKGQNLCHYVGTYCSKGEKFGCIERSESYCCFNSRLARIIQEEGRKQTGKSWGSAKNPDCSGFTLEEFETLDFEAMDLSEFEAEIKAKAELNKEAAADRGQAHFNRLVNENLGGYVAPNQGTSGVVNPDFTGKPSLPPKKK</sequence>
<dbReference type="InterPro" id="IPR014121">
    <property type="entry name" value="TraN_Ftype"/>
</dbReference>
<organism evidence="3 4">
    <name type="scientific">Turicimonas muris</name>
    <dbReference type="NCBI Taxonomy" id="1796652"/>
    <lineage>
        <taxon>Bacteria</taxon>
        <taxon>Pseudomonadati</taxon>
        <taxon>Pseudomonadota</taxon>
        <taxon>Betaproteobacteria</taxon>
        <taxon>Burkholderiales</taxon>
        <taxon>Sutterellaceae</taxon>
        <taxon>Turicimonas</taxon>
    </lineage>
</organism>
<feature type="region of interest" description="Disordered" evidence="1">
    <location>
        <begin position="764"/>
        <end position="787"/>
    </location>
</feature>
<evidence type="ECO:0000313" key="3">
    <source>
        <dbReference type="EMBL" id="OXE51091.1"/>
    </source>
</evidence>
<evidence type="ECO:0000313" key="4">
    <source>
        <dbReference type="Proteomes" id="UP000214610"/>
    </source>
</evidence>
<name>A0A227KRG1_9BURK</name>
<keyword evidence="4" id="KW-1185">Reference proteome</keyword>
<dbReference type="AlphaFoldDB" id="A0A227KRG1"/>
<accession>A0A227KRG1</accession>